<dbReference type="Proteomes" id="UP000185728">
    <property type="component" value="Unassembled WGS sequence"/>
</dbReference>
<evidence type="ECO:0000313" key="1">
    <source>
        <dbReference type="EMBL" id="SIS40323.1"/>
    </source>
</evidence>
<comment type="caution">
    <text evidence="1">The sequence shown here is derived from an EMBL/GenBank/DDBJ whole genome shotgun (WGS) entry which is preliminary data.</text>
</comment>
<proteinExistence type="predicted"/>
<evidence type="ECO:0000313" key="2">
    <source>
        <dbReference type="Proteomes" id="UP000185728"/>
    </source>
</evidence>
<name>A0ABY1KJ20_9FLAO</name>
<reference evidence="1 2" key="1">
    <citation type="submission" date="2017-01" db="EMBL/GenBank/DDBJ databases">
        <authorList>
            <person name="Varghese N."/>
            <person name="Submissions S."/>
        </authorList>
    </citation>
    <scope>NUCLEOTIDE SEQUENCE [LARGE SCALE GENOMIC DNA]</scope>
    <source>
        <strain evidence="1 2">DSM 2061</strain>
    </source>
</reference>
<accession>A0ABY1KJ20</accession>
<protein>
    <submittedName>
        <fullName evidence="1">Uncharacterized protein</fullName>
    </submittedName>
</protein>
<keyword evidence="2" id="KW-1185">Reference proteome</keyword>
<gene>
    <name evidence="1" type="ORF">SAMN05421766_101572</name>
</gene>
<organism evidence="1 2">
    <name type="scientific">Zobellia uliginosa</name>
    <dbReference type="NCBI Taxonomy" id="143224"/>
    <lineage>
        <taxon>Bacteria</taxon>
        <taxon>Pseudomonadati</taxon>
        <taxon>Bacteroidota</taxon>
        <taxon>Flavobacteriia</taxon>
        <taxon>Flavobacteriales</taxon>
        <taxon>Flavobacteriaceae</taxon>
        <taxon>Zobellia</taxon>
    </lineage>
</organism>
<dbReference type="RefSeq" id="WP_076453412.1">
    <property type="nucleotide sequence ID" value="NZ_FTOB01000001.1"/>
</dbReference>
<sequence length="151" mass="18148">MNYRDAYYGVYRDMECILLDTLKGWKLITSNDKAREYGFTKSGTKYSKIIEIEDKDLITAFTVRTKAKYNGFHFTLFQNENLKEENKVRLYLENLDFEAYDHFGFPYRNDDASIEVNEEELEEIWEERKPLSQFPFKAEKIKFIKKEGEFL</sequence>
<dbReference type="EMBL" id="FTOB01000001">
    <property type="protein sequence ID" value="SIS40323.1"/>
    <property type="molecule type" value="Genomic_DNA"/>
</dbReference>